<feature type="transmembrane region" description="Helical" evidence="1">
    <location>
        <begin position="124"/>
        <end position="148"/>
    </location>
</feature>
<dbReference type="AlphaFoldDB" id="A0AA50HJR5"/>
<dbReference type="RefSeq" id="WP_306206643.1">
    <property type="nucleotide sequence ID" value="NZ_CP132353.1"/>
</dbReference>
<keyword evidence="1" id="KW-0472">Membrane</keyword>
<feature type="transmembrane region" description="Helical" evidence="1">
    <location>
        <begin position="16"/>
        <end position="37"/>
    </location>
</feature>
<keyword evidence="1" id="KW-1133">Transmembrane helix</keyword>
<keyword evidence="1" id="KW-0812">Transmembrane</keyword>
<dbReference type="KEGG" id="epi:Q3V30_14205"/>
<sequence length="157" mass="17509">MSEVLREGEGMPESSVPVPVLVGAIAIIATRLLSVILQIEDAGVEGITSFVYRSAQAWDSTLIFIASQLLFFFELRCAVALMRGRNWARWGFVAAETVALLYMFCASMGWIYPELFSINGENSAQVIPLLMVQKLPDLVLVFLLFVPAGSRQFFRQR</sequence>
<keyword evidence="3" id="KW-1185">Reference proteome</keyword>
<dbReference type="EMBL" id="CP132353">
    <property type="protein sequence ID" value="WLS77628.1"/>
    <property type="molecule type" value="Genomic_DNA"/>
</dbReference>
<evidence type="ECO:0000256" key="1">
    <source>
        <dbReference type="SAM" id="Phobius"/>
    </source>
</evidence>
<gene>
    <name evidence="2" type="ORF">Q3V30_14205</name>
</gene>
<evidence type="ECO:0000313" key="2">
    <source>
        <dbReference type="EMBL" id="WLS77628.1"/>
    </source>
</evidence>
<dbReference type="InterPro" id="IPR019703">
    <property type="entry name" value="YbjO_DH-like"/>
</dbReference>
<accession>A0AA50HJR5</accession>
<organism evidence="2 3">
    <name type="scientific">Erwinia pyri</name>
    <dbReference type="NCBI Taxonomy" id="3062598"/>
    <lineage>
        <taxon>Bacteria</taxon>
        <taxon>Pseudomonadati</taxon>
        <taxon>Pseudomonadota</taxon>
        <taxon>Gammaproteobacteria</taxon>
        <taxon>Enterobacterales</taxon>
        <taxon>Erwiniaceae</taxon>
        <taxon>Erwinia</taxon>
    </lineage>
</organism>
<protein>
    <submittedName>
        <fullName evidence="2">YbjO family protein</fullName>
    </submittedName>
</protein>
<evidence type="ECO:0000313" key="3">
    <source>
        <dbReference type="Proteomes" id="UP001228139"/>
    </source>
</evidence>
<feature type="transmembrane region" description="Helical" evidence="1">
    <location>
        <begin position="87"/>
        <end position="112"/>
    </location>
</feature>
<dbReference type="Pfam" id="PF10767">
    <property type="entry name" value="YbjO_DH-like"/>
    <property type="match status" value="1"/>
</dbReference>
<dbReference type="Proteomes" id="UP001228139">
    <property type="component" value="Chromosome"/>
</dbReference>
<proteinExistence type="predicted"/>
<reference evidence="2 3" key="1">
    <citation type="submission" date="2023-07" db="EMBL/GenBank/DDBJ databases">
        <title>Pathogenic bacteria of pear tree diseases.</title>
        <authorList>
            <person name="Zhang Z."/>
            <person name="He L."/>
            <person name="Huang R."/>
        </authorList>
    </citation>
    <scope>NUCLEOTIDE SEQUENCE [LARGE SCALE GENOMIC DNA]</scope>
    <source>
        <strain evidence="2 3">DE2</strain>
    </source>
</reference>
<name>A0AA50HJR5_9GAMM</name>